<dbReference type="InterPro" id="IPR041685">
    <property type="entry name" value="AAA_GajA/Old/RecF-like"/>
</dbReference>
<evidence type="ECO:0000259" key="2">
    <source>
        <dbReference type="Pfam" id="PF13304"/>
    </source>
</evidence>
<gene>
    <name evidence="3" type="ORF">C6P61_01200</name>
</gene>
<accession>A0A2S9KIS7</accession>
<name>A0A2S9KIS7_9BURK</name>
<protein>
    <submittedName>
        <fullName evidence="3">Chromosome segregation protein SMC</fullName>
    </submittedName>
</protein>
<evidence type="ECO:0000259" key="1">
    <source>
        <dbReference type="Pfam" id="PF13175"/>
    </source>
</evidence>
<dbReference type="CDD" id="cd00267">
    <property type="entry name" value="ABC_ATPase"/>
    <property type="match status" value="1"/>
</dbReference>
<dbReference type="AlphaFoldDB" id="A0A2S9KIS7"/>
<dbReference type="RefSeq" id="WP_105728098.1">
    <property type="nucleotide sequence ID" value="NZ_PVLR01000005.1"/>
</dbReference>
<dbReference type="InterPro" id="IPR027417">
    <property type="entry name" value="P-loop_NTPase"/>
</dbReference>
<comment type="caution">
    <text evidence="3">The sequence shown here is derived from an EMBL/GenBank/DDBJ whole genome shotgun (WGS) entry which is preliminary data.</text>
</comment>
<reference evidence="3 4" key="1">
    <citation type="submission" date="2018-03" db="EMBL/GenBank/DDBJ databases">
        <title>Comparative genomics illustrates the genes involved in a hyperalkaliphilic mechanisms of Serpentinomonas isolated from highly-alkaline calcium-rich serpentinized springs.</title>
        <authorList>
            <person name="Suzuki S."/>
            <person name="Ishii S."/>
            <person name="Walworth N."/>
            <person name="Bird L."/>
            <person name="Kuenen J.G."/>
            <person name="Nealson K.H."/>
        </authorList>
    </citation>
    <scope>NUCLEOTIDE SEQUENCE [LARGE SCALE GENOMIC DNA]</scope>
    <source>
        <strain evidence="3 4">83</strain>
    </source>
</reference>
<dbReference type="EMBL" id="PVLR01000005">
    <property type="protein sequence ID" value="PRD70317.1"/>
    <property type="molecule type" value="Genomic_DNA"/>
</dbReference>
<dbReference type="InterPro" id="IPR003959">
    <property type="entry name" value="ATPase_AAA_core"/>
</dbReference>
<dbReference type="PANTHER" id="PTHR43581:SF2">
    <property type="entry name" value="EXCINUCLEASE ATPASE SUBUNIT"/>
    <property type="match status" value="1"/>
</dbReference>
<dbReference type="Gene3D" id="3.40.50.300">
    <property type="entry name" value="P-loop containing nucleotide triphosphate hydrolases"/>
    <property type="match status" value="2"/>
</dbReference>
<evidence type="ECO:0000313" key="4">
    <source>
        <dbReference type="Proteomes" id="UP000238326"/>
    </source>
</evidence>
<dbReference type="Pfam" id="PF13304">
    <property type="entry name" value="AAA_21"/>
    <property type="match status" value="1"/>
</dbReference>
<dbReference type="SUPFAM" id="SSF52540">
    <property type="entry name" value="P-loop containing nucleoside triphosphate hydrolases"/>
    <property type="match status" value="1"/>
</dbReference>
<evidence type="ECO:0000313" key="3">
    <source>
        <dbReference type="EMBL" id="PRD70317.1"/>
    </source>
</evidence>
<dbReference type="Proteomes" id="UP000238326">
    <property type="component" value="Unassembled WGS sequence"/>
</dbReference>
<feature type="domain" description="Endonuclease GajA/Old nuclease/RecF-like AAA" evidence="1">
    <location>
        <begin position="1"/>
        <end position="43"/>
    </location>
</feature>
<sequence length="589" mass="66511">MITQLKLRNFKSIGEQSYPFTDFDLLVGRNNSGKSTVLQALAIWQFCVDEFDRNPRSSGNKGIQIVLPNFTALPVPEFNLLWKDRTDRAYPTDEAGVKRQQFILIEIIVEWKTAGGGSESFGLELRYHSPQTLYAIPIGGWKTFRDCQAKGKLPRIAYVPPFSGLEPAEKWLDKAPIRQQVGKGQPGSVLRNLLLQVWRPPVDSGVNPMPPPPVRRAVAPADWAELVAVVKRWFAVDLLPPRYDSAKDVYIGVEYKQNGKTYDLISGGSGFHQTMTLLAFLYGYQPSTILLDEPDAHLHVNLQRELLDYFKRKSAEKGVQFLIATHAEEFAKGVDARQILSLLRQKPSRIDSTPAMLRAMADVSNEEITRLMGSPYIVYIEGESDERLLRGWAEQCHALPVMDRLCFKVMGGGNKHEMRRQADEHFIALSQIVPGVKRLMLFDYDDAEKAFHPPESNPAIVEWKRKNIENYLLVPTAWQRVALQLMESSGEDPLAQAVLASIDQFFSDQNLTLAPGKTWRNVSANIFAVVDGKRILFENDDSLFHGLRQGPAKLELLRERVAAAMTTDEIHDDVHRFFAKLVAMVQDPS</sequence>
<organism evidence="3 4">
    <name type="scientific">Malikia spinosa</name>
    <dbReference type="NCBI Taxonomy" id="86180"/>
    <lineage>
        <taxon>Bacteria</taxon>
        <taxon>Pseudomonadati</taxon>
        <taxon>Pseudomonadota</taxon>
        <taxon>Betaproteobacteria</taxon>
        <taxon>Burkholderiales</taxon>
        <taxon>Comamonadaceae</taxon>
        <taxon>Malikia</taxon>
    </lineage>
</organism>
<dbReference type="Pfam" id="PF13175">
    <property type="entry name" value="AAA_15"/>
    <property type="match status" value="1"/>
</dbReference>
<proteinExistence type="predicted"/>
<feature type="domain" description="ATPase AAA-type core" evidence="2">
    <location>
        <begin position="269"/>
        <end position="326"/>
    </location>
</feature>
<dbReference type="GO" id="GO:0016887">
    <property type="term" value="F:ATP hydrolysis activity"/>
    <property type="evidence" value="ECO:0007669"/>
    <property type="project" value="InterPro"/>
</dbReference>
<keyword evidence="4" id="KW-1185">Reference proteome</keyword>
<dbReference type="OrthoDB" id="3322489at2"/>
<dbReference type="GO" id="GO:0005524">
    <property type="term" value="F:ATP binding"/>
    <property type="evidence" value="ECO:0007669"/>
    <property type="project" value="InterPro"/>
</dbReference>
<dbReference type="PANTHER" id="PTHR43581">
    <property type="entry name" value="ATP/GTP PHOSPHATASE"/>
    <property type="match status" value="1"/>
</dbReference>
<dbReference type="InterPro" id="IPR051396">
    <property type="entry name" value="Bact_Antivir_Def_Nuclease"/>
</dbReference>